<dbReference type="AlphaFoldDB" id="A0A371AVH5"/>
<evidence type="ECO:0000259" key="5">
    <source>
        <dbReference type="Pfam" id="PF13407"/>
    </source>
</evidence>
<dbReference type="InterPro" id="IPR028082">
    <property type="entry name" value="Peripla_BP_I"/>
</dbReference>
<keyword evidence="4" id="KW-1133">Transmembrane helix</keyword>
<evidence type="ECO:0000313" key="7">
    <source>
        <dbReference type="Proteomes" id="UP000255036"/>
    </source>
</evidence>
<comment type="similarity">
    <text evidence="2">Belongs to the bacterial solute-binding protein 2 family.</text>
</comment>
<dbReference type="PANTHER" id="PTHR46847">
    <property type="entry name" value="D-ALLOSE-BINDING PERIPLASMIC PROTEIN-RELATED"/>
    <property type="match status" value="1"/>
</dbReference>
<dbReference type="InterPro" id="IPR025997">
    <property type="entry name" value="SBP_2_dom"/>
</dbReference>
<dbReference type="Proteomes" id="UP000255036">
    <property type="component" value="Unassembled WGS sequence"/>
</dbReference>
<organism evidence="6 7">
    <name type="scientific">Anaerosacchariphilus polymeriproducens</name>
    <dbReference type="NCBI Taxonomy" id="1812858"/>
    <lineage>
        <taxon>Bacteria</taxon>
        <taxon>Bacillati</taxon>
        <taxon>Bacillota</taxon>
        <taxon>Clostridia</taxon>
        <taxon>Lachnospirales</taxon>
        <taxon>Lachnospiraceae</taxon>
        <taxon>Anaerosacchariphilus</taxon>
    </lineage>
</organism>
<dbReference type="EMBL" id="QRCT01000023">
    <property type="protein sequence ID" value="RDU23567.1"/>
    <property type="molecule type" value="Genomic_DNA"/>
</dbReference>
<sequence length="321" mass="36098">MNKKQIWICIIWFNVIMIICGINFFLLDKDFSAGQIEDNLKIGACYTNMKNSYFEVLNNEISSVIEEHGDILITRDASMDPDKQNEQIMKLIELGVKGIFVTPVNWKKIEPVLKSAREKGVIIVAVDSSVFHEELVDCSVTSDNYGAGKQVANYIMSQVKEAKIVLIKQESLQSSQERIKGFKDGIVNMKEYQIMEEKECSGQVKNAMKSIQEVFNKGIQFDYVFAINDPFAIGAIAILEKLGVESNIKVIGMDGSPAGKSMVKKEKMLATAAQYPTEIGSKAVESMYHLLMGQKCEKKILVPVKLITNCTIDSYNTYKWQ</sequence>
<dbReference type="GO" id="GO:0030246">
    <property type="term" value="F:carbohydrate binding"/>
    <property type="evidence" value="ECO:0007669"/>
    <property type="project" value="UniProtKB-ARBA"/>
</dbReference>
<name>A0A371AVH5_9FIRM</name>
<comment type="subcellular location">
    <subcellularLocation>
        <location evidence="1">Cell envelope</location>
    </subcellularLocation>
</comment>
<evidence type="ECO:0000256" key="2">
    <source>
        <dbReference type="ARBA" id="ARBA00007639"/>
    </source>
</evidence>
<gene>
    <name evidence="6" type="ORF">DWV06_09020</name>
</gene>
<evidence type="ECO:0000313" key="6">
    <source>
        <dbReference type="EMBL" id="RDU23567.1"/>
    </source>
</evidence>
<proteinExistence type="inferred from homology"/>
<evidence type="ECO:0000256" key="4">
    <source>
        <dbReference type="SAM" id="Phobius"/>
    </source>
</evidence>
<feature type="domain" description="Periplasmic binding protein" evidence="5">
    <location>
        <begin position="45"/>
        <end position="295"/>
    </location>
</feature>
<dbReference type="RefSeq" id="WP_115481856.1">
    <property type="nucleotide sequence ID" value="NZ_QRCT01000023.1"/>
</dbReference>
<dbReference type="Gene3D" id="3.40.50.2300">
    <property type="match status" value="2"/>
</dbReference>
<reference evidence="6 7" key="1">
    <citation type="submission" date="2018-07" db="EMBL/GenBank/DDBJ databases">
        <title>Anaerosacharophilus polymeroproducens gen. nov. sp. nov., an anaerobic bacterium isolated from salt field.</title>
        <authorList>
            <person name="Kim W."/>
            <person name="Yang S.-H."/>
            <person name="Oh J."/>
            <person name="Lee J.-H."/>
            <person name="Kwon K.K."/>
        </authorList>
    </citation>
    <scope>NUCLEOTIDE SEQUENCE [LARGE SCALE GENOMIC DNA]</scope>
    <source>
        <strain evidence="6 7">MCWD5</strain>
    </source>
</reference>
<keyword evidence="4" id="KW-0472">Membrane</keyword>
<accession>A0A371AVH5</accession>
<dbReference type="GO" id="GO:0030313">
    <property type="term" value="C:cell envelope"/>
    <property type="evidence" value="ECO:0007669"/>
    <property type="project" value="UniProtKB-SubCell"/>
</dbReference>
<keyword evidence="4" id="KW-0812">Transmembrane</keyword>
<protein>
    <submittedName>
        <fullName evidence="6">Sugar ABC transporter substrate-binding protein</fullName>
    </submittedName>
</protein>
<comment type="caution">
    <text evidence="6">The sequence shown here is derived from an EMBL/GenBank/DDBJ whole genome shotgun (WGS) entry which is preliminary data.</text>
</comment>
<dbReference type="SUPFAM" id="SSF53822">
    <property type="entry name" value="Periplasmic binding protein-like I"/>
    <property type="match status" value="1"/>
</dbReference>
<dbReference type="OrthoDB" id="9814427at2"/>
<keyword evidence="3" id="KW-0732">Signal</keyword>
<feature type="transmembrane region" description="Helical" evidence="4">
    <location>
        <begin position="7"/>
        <end position="27"/>
    </location>
</feature>
<dbReference type="Pfam" id="PF13407">
    <property type="entry name" value="Peripla_BP_4"/>
    <property type="match status" value="1"/>
</dbReference>
<evidence type="ECO:0000256" key="3">
    <source>
        <dbReference type="ARBA" id="ARBA00022729"/>
    </source>
</evidence>
<evidence type="ECO:0000256" key="1">
    <source>
        <dbReference type="ARBA" id="ARBA00004196"/>
    </source>
</evidence>
<dbReference type="PANTHER" id="PTHR46847:SF1">
    <property type="entry name" value="D-ALLOSE-BINDING PERIPLASMIC PROTEIN-RELATED"/>
    <property type="match status" value="1"/>
</dbReference>
<keyword evidence="7" id="KW-1185">Reference proteome</keyword>